<evidence type="ECO:0000313" key="3">
    <source>
        <dbReference type="Proteomes" id="UP000577956"/>
    </source>
</evidence>
<dbReference type="RefSeq" id="WP_140457444.1">
    <property type="nucleotide sequence ID" value="NZ_BAABFI010000014.1"/>
</dbReference>
<feature type="domain" description="Fido" evidence="1">
    <location>
        <begin position="119"/>
        <end position="260"/>
    </location>
</feature>
<dbReference type="Pfam" id="PF02661">
    <property type="entry name" value="Fic"/>
    <property type="match status" value="1"/>
</dbReference>
<dbReference type="SUPFAM" id="SSF140931">
    <property type="entry name" value="Fic-like"/>
    <property type="match status" value="1"/>
</dbReference>
<comment type="caution">
    <text evidence="2">The sequence shown here is derived from an EMBL/GenBank/DDBJ whole genome shotgun (WGS) entry which is preliminary data.</text>
</comment>
<dbReference type="Proteomes" id="UP000577956">
    <property type="component" value="Unassembled WGS sequence"/>
</dbReference>
<dbReference type="InterPro" id="IPR003812">
    <property type="entry name" value="Fido"/>
</dbReference>
<dbReference type="AlphaFoldDB" id="A0A7Y9FE84"/>
<gene>
    <name evidence="2" type="ORF">BKA21_001224</name>
</gene>
<evidence type="ECO:0000313" key="2">
    <source>
        <dbReference type="EMBL" id="NYD85675.1"/>
    </source>
</evidence>
<proteinExistence type="predicted"/>
<dbReference type="PROSITE" id="PS51459">
    <property type="entry name" value="FIDO"/>
    <property type="match status" value="1"/>
</dbReference>
<accession>A0A7Y9FE84</accession>
<protein>
    <recommendedName>
        <fullName evidence="1">Fido domain-containing protein</fullName>
    </recommendedName>
</protein>
<sequence length="287" mass="28925">MSGDPLQDLVGLPGVADAVEAARASCEELRWHEAFRRRWREVRAESGLHAARASAQLDGARVPLDVLRSWATGTAAGPGAGGRGADPADALALGALRAQAVVERALPDLGGRAPASSVALPQLLARLHTAAAADLLPAAAVGRPRDGDAQDLRGLGAAPSPEQAAARTGALVEVVAASTAPALVVAAVVHAELLVVRPFAAGNGVVARAAARWLLTVRGLDPTGTVLAEPVWADVPAAYLAGAARFATGTPEGVAAWLVGYAEAVRSGAARARVVADAVLAGRLPVT</sequence>
<reference evidence="2 3" key="1">
    <citation type="submission" date="2020-07" db="EMBL/GenBank/DDBJ databases">
        <title>Sequencing the genomes of 1000 actinobacteria strains.</title>
        <authorList>
            <person name="Klenk H.-P."/>
        </authorList>
    </citation>
    <scope>NUCLEOTIDE SEQUENCE [LARGE SCALE GENOMIC DNA]</scope>
    <source>
        <strain evidence="2 3">DSM 24482</strain>
    </source>
</reference>
<dbReference type="Gene3D" id="1.10.3290.10">
    <property type="entry name" value="Fido-like domain"/>
    <property type="match status" value="1"/>
</dbReference>
<name>A0A7Y9FE84_9CELL</name>
<dbReference type="EMBL" id="JACCBK010000001">
    <property type="protein sequence ID" value="NYD85675.1"/>
    <property type="molecule type" value="Genomic_DNA"/>
</dbReference>
<evidence type="ECO:0000259" key="1">
    <source>
        <dbReference type="PROSITE" id="PS51459"/>
    </source>
</evidence>
<organism evidence="2 3">
    <name type="scientific">Cellulomonas oligotrophica</name>
    <dbReference type="NCBI Taxonomy" id="931536"/>
    <lineage>
        <taxon>Bacteria</taxon>
        <taxon>Bacillati</taxon>
        <taxon>Actinomycetota</taxon>
        <taxon>Actinomycetes</taxon>
        <taxon>Micrococcales</taxon>
        <taxon>Cellulomonadaceae</taxon>
        <taxon>Cellulomonas</taxon>
    </lineage>
</organism>
<dbReference type="InterPro" id="IPR036597">
    <property type="entry name" value="Fido-like_dom_sf"/>
</dbReference>